<proteinExistence type="predicted"/>
<organism evidence="5 6">
    <name type="scientific">Jilunia laotingensis</name>
    <dbReference type="NCBI Taxonomy" id="2763675"/>
    <lineage>
        <taxon>Bacteria</taxon>
        <taxon>Pseudomonadati</taxon>
        <taxon>Bacteroidota</taxon>
        <taxon>Bacteroidia</taxon>
        <taxon>Bacteroidales</taxon>
        <taxon>Bacteroidaceae</taxon>
        <taxon>Jilunia</taxon>
    </lineage>
</organism>
<dbReference type="SUPFAM" id="SSF54862">
    <property type="entry name" value="4Fe-4S ferredoxins"/>
    <property type="match status" value="1"/>
</dbReference>
<evidence type="ECO:0000256" key="1">
    <source>
        <dbReference type="ARBA" id="ARBA00022723"/>
    </source>
</evidence>
<dbReference type="AlphaFoldDB" id="A0A926FA63"/>
<keyword evidence="1" id="KW-0479">Metal-binding</keyword>
<evidence type="ECO:0000313" key="5">
    <source>
        <dbReference type="EMBL" id="MBC8594922.1"/>
    </source>
</evidence>
<keyword evidence="3" id="KW-0411">Iron-sulfur</keyword>
<dbReference type="GO" id="GO:0046872">
    <property type="term" value="F:metal ion binding"/>
    <property type="evidence" value="ECO:0007669"/>
    <property type="project" value="UniProtKB-KW"/>
</dbReference>
<dbReference type="Gene3D" id="3.30.70.20">
    <property type="match status" value="1"/>
</dbReference>
<dbReference type="InterPro" id="IPR017900">
    <property type="entry name" value="4Fe4S_Fe_S_CS"/>
</dbReference>
<protein>
    <submittedName>
        <fullName evidence="5">4Fe-4S binding protein</fullName>
    </submittedName>
</protein>
<feature type="domain" description="4Fe-4S ferredoxin-type" evidence="4">
    <location>
        <begin position="185"/>
        <end position="214"/>
    </location>
</feature>
<evidence type="ECO:0000313" key="6">
    <source>
        <dbReference type="Proteomes" id="UP000651085"/>
    </source>
</evidence>
<evidence type="ECO:0000256" key="2">
    <source>
        <dbReference type="ARBA" id="ARBA00023004"/>
    </source>
</evidence>
<dbReference type="RefSeq" id="WP_305067530.1">
    <property type="nucleotide sequence ID" value="NZ_JACRTF010000001.1"/>
</dbReference>
<comment type="caution">
    <text evidence="5">The sequence shown here is derived from an EMBL/GenBank/DDBJ whole genome shotgun (WGS) entry which is preliminary data.</text>
</comment>
<accession>A0A926FA63</accession>
<evidence type="ECO:0000259" key="4">
    <source>
        <dbReference type="PROSITE" id="PS51379"/>
    </source>
</evidence>
<dbReference type="InterPro" id="IPR029039">
    <property type="entry name" value="Flavoprotein-like_sf"/>
</dbReference>
<keyword evidence="2" id="KW-0408">Iron</keyword>
<dbReference type="EMBL" id="JACRTF010000001">
    <property type="protein sequence ID" value="MBC8594922.1"/>
    <property type="molecule type" value="Genomic_DNA"/>
</dbReference>
<dbReference type="InterPro" id="IPR017896">
    <property type="entry name" value="4Fe4S_Fe-S-bd"/>
</dbReference>
<dbReference type="Pfam" id="PF00037">
    <property type="entry name" value="Fer4"/>
    <property type="match status" value="1"/>
</dbReference>
<keyword evidence="6" id="KW-1185">Reference proteome</keyword>
<sequence length="255" mass="29397">MIFYFSGTGNSKWIALQLSKVQNEQLVFIPDALHKLDFQYYIADNEKIGFIFPIYSWGVPPIVLQFIQRLTFLNYHNQYLFFVCSCGDDIGLAHRMFCNAVKKKSWECNAGFSVIMPNNYVLLPGFDIDSKELEKYKLQEAIDRVAEINHAIEEKKALFNCNKGKFPFIKTKIINPLFVRKGIVTSKFFTTDDCISCKRCEMFCPVGNIVLVDCKPVWGDNCTSCLACYHICPKHAVQYGKQTLKKGQYFNPNRI</sequence>
<dbReference type="InterPro" id="IPR047964">
    <property type="entry name" value="EFR1-like"/>
</dbReference>
<dbReference type="InterPro" id="IPR026816">
    <property type="entry name" value="Flavodoxin_dom"/>
</dbReference>
<dbReference type="PROSITE" id="PS51379">
    <property type="entry name" value="4FE4S_FER_2"/>
    <property type="match status" value="2"/>
</dbReference>
<dbReference type="NCBIfam" id="NF038196">
    <property type="entry name" value="ferrodoxin_EFR1"/>
    <property type="match status" value="1"/>
</dbReference>
<dbReference type="Pfam" id="PF12724">
    <property type="entry name" value="Flavodoxin_5"/>
    <property type="match status" value="1"/>
</dbReference>
<dbReference type="GO" id="GO:0051536">
    <property type="term" value="F:iron-sulfur cluster binding"/>
    <property type="evidence" value="ECO:0007669"/>
    <property type="project" value="UniProtKB-KW"/>
</dbReference>
<dbReference type="SUPFAM" id="SSF52218">
    <property type="entry name" value="Flavoproteins"/>
    <property type="match status" value="1"/>
</dbReference>
<dbReference type="PROSITE" id="PS00198">
    <property type="entry name" value="4FE4S_FER_1"/>
    <property type="match status" value="2"/>
</dbReference>
<name>A0A926FA63_9BACT</name>
<feature type="domain" description="4Fe-4S ferredoxin-type" evidence="4">
    <location>
        <begin position="220"/>
        <end position="242"/>
    </location>
</feature>
<evidence type="ECO:0000256" key="3">
    <source>
        <dbReference type="ARBA" id="ARBA00023014"/>
    </source>
</evidence>
<dbReference type="Pfam" id="PF12800">
    <property type="entry name" value="Fer4_4"/>
    <property type="match status" value="1"/>
</dbReference>
<reference evidence="5" key="1">
    <citation type="submission" date="2020-08" db="EMBL/GenBank/DDBJ databases">
        <title>Genome public.</title>
        <authorList>
            <person name="Liu C."/>
            <person name="Sun Q."/>
        </authorList>
    </citation>
    <scope>NUCLEOTIDE SEQUENCE</scope>
    <source>
        <strain evidence="5">N12</strain>
    </source>
</reference>
<dbReference type="Gene3D" id="3.40.50.360">
    <property type="match status" value="1"/>
</dbReference>
<dbReference type="Proteomes" id="UP000651085">
    <property type="component" value="Unassembled WGS sequence"/>
</dbReference>
<gene>
    <name evidence="5" type="ORF">H8744_17060</name>
</gene>